<dbReference type="PROSITE" id="PS51214">
    <property type="entry name" value="IBB"/>
    <property type="match status" value="1"/>
</dbReference>
<sequence>MPLWPSERTEVWRNRYKMVVDANEGRRKREDQMVDIRKRKREETLLKSEAKIFKINNSSLLLFTLLLSSRERQICS</sequence>
<evidence type="ECO:0000256" key="5">
    <source>
        <dbReference type="PROSITE-ProRule" id="PRU00561"/>
    </source>
</evidence>
<gene>
    <name evidence="7" type="ORF">LIER_17288</name>
</gene>
<dbReference type="Gene3D" id="1.20.5.690">
    <property type="entry name" value="Importin-alpha, importin-beta-binding domain"/>
    <property type="match status" value="1"/>
</dbReference>
<feature type="domain" description="IBB" evidence="6">
    <location>
        <begin position="1"/>
        <end position="59"/>
    </location>
</feature>
<evidence type="ECO:0000256" key="3">
    <source>
        <dbReference type="ARBA" id="ARBA00022737"/>
    </source>
</evidence>
<dbReference type="FunFam" id="1.20.5.690:FF:000002">
    <property type="entry name" value="Importin subunit alpha"/>
    <property type="match status" value="1"/>
</dbReference>
<dbReference type="InterPro" id="IPR036975">
    <property type="entry name" value="Importin-a_IBB_sf"/>
</dbReference>
<proteinExistence type="inferred from homology"/>
<dbReference type="EMBL" id="BAABME010004001">
    <property type="protein sequence ID" value="GAA0160825.1"/>
    <property type="molecule type" value="Genomic_DNA"/>
</dbReference>
<reference evidence="7 8" key="1">
    <citation type="submission" date="2024-01" db="EMBL/GenBank/DDBJ databases">
        <title>The complete chloroplast genome sequence of Lithospermum erythrorhizon: insights into the phylogenetic relationship among Boraginaceae species and the maternal lineages of purple gromwells.</title>
        <authorList>
            <person name="Okada T."/>
            <person name="Watanabe K."/>
        </authorList>
    </citation>
    <scope>NUCLEOTIDE SEQUENCE [LARGE SCALE GENOMIC DNA]</scope>
</reference>
<protein>
    <recommendedName>
        <fullName evidence="6">IBB domain-containing protein</fullName>
    </recommendedName>
</protein>
<name>A0AAV3QA01_LITER</name>
<evidence type="ECO:0000313" key="7">
    <source>
        <dbReference type="EMBL" id="GAA0160825.1"/>
    </source>
</evidence>
<dbReference type="GO" id="GO:0006606">
    <property type="term" value="P:protein import into nucleus"/>
    <property type="evidence" value="ECO:0007669"/>
    <property type="project" value="InterPro"/>
</dbReference>
<keyword evidence="3" id="KW-0677">Repeat</keyword>
<keyword evidence="4" id="KW-0653">Protein transport</keyword>
<keyword evidence="2 5" id="KW-0813">Transport</keyword>
<comment type="similarity">
    <text evidence="1">Belongs to the importin alpha family.</text>
</comment>
<evidence type="ECO:0000259" key="6">
    <source>
        <dbReference type="PROSITE" id="PS51214"/>
    </source>
</evidence>
<evidence type="ECO:0000313" key="8">
    <source>
        <dbReference type="Proteomes" id="UP001454036"/>
    </source>
</evidence>
<evidence type="ECO:0000256" key="1">
    <source>
        <dbReference type="ARBA" id="ARBA00010394"/>
    </source>
</evidence>
<organism evidence="7 8">
    <name type="scientific">Lithospermum erythrorhizon</name>
    <name type="common">Purple gromwell</name>
    <name type="synonym">Lithospermum officinale var. erythrorhizon</name>
    <dbReference type="NCBI Taxonomy" id="34254"/>
    <lineage>
        <taxon>Eukaryota</taxon>
        <taxon>Viridiplantae</taxon>
        <taxon>Streptophyta</taxon>
        <taxon>Embryophyta</taxon>
        <taxon>Tracheophyta</taxon>
        <taxon>Spermatophyta</taxon>
        <taxon>Magnoliopsida</taxon>
        <taxon>eudicotyledons</taxon>
        <taxon>Gunneridae</taxon>
        <taxon>Pentapetalae</taxon>
        <taxon>asterids</taxon>
        <taxon>lamiids</taxon>
        <taxon>Boraginales</taxon>
        <taxon>Boraginaceae</taxon>
        <taxon>Boraginoideae</taxon>
        <taxon>Lithospermeae</taxon>
        <taxon>Lithospermum</taxon>
    </lineage>
</organism>
<dbReference type="AlphaFoldDB" id="A0AAV3QA01"/>
<dbReference type="InterPro" id="IPR016024">
    <property type="entry name" value="ARM-type_fold"/>
</dbReference>
<dbReference type="GO" id="GO:0061608">
    <property type="term" value="F:nuclear import signal receptor activity"/>
    <property type="evidence" value="ECO:0007669"/>
    <property type="project" value="InterPro"/>
</dbReference>
<dbReference type="InterPro" id="IPR002652">
    <property type="entry name" value="Importin-a_IBB"/>
</dbReference>
<dbReference type="SUPFAM" id="SSF48371">
    <property type="entry name" value="ARM repeat"/>
    <property type="match status" value="1"/>
</dbReference>
<dbReference type="Proteomes" id="UP001454036">
    <property type="component" value="Unassembled WGS sequence"/>
</dbReference>
<comment type="caution">
    <text evidence="7">The sequence shown here is derived from an EMBL/GenBank/DDBJ whole genome shotgun (WGS) entry which is preliminary data.</text>
</comment>
<dbReference type="Pfam" id="PF01749">
    <property type="entry name" value="IBB"/>
    <property type="match status" value="1"/>
</dbReference>
<evidence type="ECO:0000256" key="2">
    <source>
        <dbReference type="ARBA" id="ARBA00022448"/>
    </source>
</evidence>
<keyword evidence="8" id="KW-1185">Reference proteome</keyword>
<evidence type="ECO:0000256" key="4">
    <source>
        <dbReference type="ARBA" id="ARBA00022927"/>
    </source>
</evidence>
<accession>A0AAV3QA01</accession>